<dbReference type="RefSeq" id="WP_012845219.1">
    <property type="nucleotide sequence ID" value="NC_013501.1"/>
</dbReference>
<protein>
    <recommendedName>
        <fullName evidence="7">SSD domain-containing protein</fullName>
    </recommendedName>
</protein>
<dbReference type="HOGENOM" id="CLU_009099_1_1_10"/>
<evidence type="ECO:0000256" key="4">
    <source>
        <dbReference type="ARBA" id="ARBA00022989"/>
    </source>
</evidence>
<gene>
    <name evidence="8" type="ordered locus">Rmar_2739</name>
</gene>
<dbReference type="Proteomes" id="UP000002221">
    <property type="component" value="Chromosome"/>
</dbReference>
<dbReference type="PROSITE" id="PS50156">
    <property type="entry name" value="SSD"/>
    <property type="match status" value="1"/>
</dbReference>
<dbReference type="Pfam" id="PF03176">
    <property type="entry name" value="MMPL"/>
    <property type="match status" value="2"/>
</dbReference>
<comment type="subcellular location">
    <subcellularLocation>
        <location evidence="1">Cell membrane</location>
        <topology evidence="1">Multi-pass membrane protein</topology>
    </subcellularLocation>
</comment>
<evidence type="ECO:0000259" key="7">
    <source>
        <dbReference type="PROSITE" id="PS50156"/>
    </source>
</evidence>
<keyword evidence="4 6" id="KW-1133">Transmembrane helix</keyword>
<dbReference type="STRING" id="518766.Rmar_2739"/>
<keyword evidence="9" id="KW-1185">Reference proteome</keyword>
<keyword evidence="5 6" id="KW-0472">Membrane</keyword>
<feature type="transmembrane region" description="Helical" evidence="6">
    <location>
        <begin position="462"/>
        <end position="482"/>
    </location>
</feature>
<dbReference type="GO" id="GO:0005886">
    <property type="term" value="C:plasma membrane"/>
    <property type="evidence" value="ECO:0007669"/>
    <property type="project" value="UniProtKB-SubCell"/>
</dbReference>
<feature type="transmembrane region" description="Helical" evidence="6">
    <location>
        <begin position="408"/>
        <end position="429"/>
    </location>
</feature>
<feature type="transmembrane region" description="Helical" evidence="6">
    <location>
        <begin position="773"/>
        <end position="795"/>
    </location>
</feature>
<keyword evidence="2" id="KW-1003">Cell membrane</keyword>
<dbReference type="PANTHER" id="PTHR33406">
    <property type="entry name" value="MEMBRANE PROTEIN MJ1562-RELATED"/>
    <property type="match status" value="1"/>
</dbReference>
<evidence type="ECO:0000256" key="1">
    <source>
        <dbReference type="ARBA" id="ARBA00004651"/>
    </source>
</evidence>
<dbReference type="KEGG" id="rmr:Rmar_2739"/>
<proteinExistence type="predicted"/>
<dbReference type="InterPro" id="IPR000731">
    <property type="entry name" value="SSD"/>
</dbReference>
<feature type="transmembrane region" description="Helical" evidence="6">
    <location>
        <begin position="678"/>
        <end position="697"/>
    </location>
</feature>
<evidence type="ECO:0000256" key="3">
    <source>
        <dbReference type="ARBA" id="ARBA00022692"/>
    </source>
</evidence>
<evidence type="ECO:0000313" key="9">
    <source>
        <dbReference type="Proteomes" id="UP000002221"/>
    </source>
</evidence>
<keyword evidence="3 6" id="KW-0812">Transmembrane</keyword>
<evidence type="ECO:0000256" key="6">
    <source>
        <dbReference type="SAM" id="Phobius"/>
    </source>
</evidence>
<feature type="transmembrane region" description="Helical" evidence="6">
    <location>
        <begin position="257"/>
        <end position="278"/>
    </location>
</feature>
<dbReference type="PANTHER" id="PTHR33406:SF13">
    <property type="entry name" value="MEMBRANE PROTEIN YDFJ"/>
    <property type="match status" value="1"/>
</dbReference>
<accession>D0MGP6</accession>
<dbReference type="InterPro" id="IPR050545">
    <property type="entry name" value="Mycobact_MmpL"/>
</dbReference>
<dbReference type="InterPro" id="IPR004869">
    <property type="entry name" value="MMPL_dom"/>
</dbReference>
<dbReference type="AlphaFoldDB" id="D0MGP6"/>
<dbReference type="SUPFAM" id="SSF82866">
    <property type="entry name" value="Multidrug efflux transporter AcrB transmembrane domain"/>
    <property type="match status" value="2"/>
</dbReference>
<feature type="transmembrane region" description="Helical" evidence="6">
    <location>
        <begin position="801"/>
        <end position="821"/>
    </location>
</feature>
<feature type="transmembrane region" description="Helical" evidence="6">
    <location>
        <begin position="374"/>
        <end position="396"/>
    </location>
</feature>
<dbReference type="EMBL" id="CP001807">
    <property type="protein sequence ID" value="ACY49609.1"/>
    <property type="molecule type" value="Genomic_DNA"/>
</dbReference>
<feature type="domain" description="SSD" evidence="7">
    <location>
        <begin position="267"/>
        <end position="431"/>
    </location>
</feature>
<sequence length="845" mass="94462">MMEQVFQRLRPVIRWAVRRPGQVLLLALALSVLGVSLAMRLRIDTDFSKLIPKSYPSVQALERLREMVGGESTVDVAIVSPSFEANRRFAEDLIPKALALKGEGYDEPYLGRVEYRRETSFLQQNALYFASEEELNELEQFLQEKIEEARLKANPFFFELEEEEEAEEDTTVEALQVVYEELIGKEYPISDDSTTLVVRFYPTNSQTNIGYIADLYRDLERLVDEMQPHRYHPEMQVVLAGRLLRQLVEVRAITGDVFSSFGAGVTAVLLLVVLYFTYKSYRARAGRRFDRRVLLAELGRMPVMAVLIGLPLLMSLSWSFGLAYVAFKTLNLMTSTLGLVLFGLGIDYGIHFYARYAEERAEGRGVAEAAEITFLSTGQAITIGALTTAVSLYVLMIADFRGFSEFGFIAGSGILFALVAMLVVMPALLSLAERFRLLNLEAGHAAPVHQVGRGRFPAARGVVLASVAAVVLALLFLPRVSFEWDFGKLEPRYEDYEARQDYVERVYQTHGRRNPAYIVVDDPAEVPAVVAALKERAAKDTLSPTILDVESLQDRFPMTPEAQQAKLARIARIRELLDDPFLRADTSVWIQRLREAAQTRRPISIDEVPDFLKARFTSKTGEIGNFVLIYPSVRLADGRNSMAFAEDVGRVEVNGKVYYAGSTSLVAADMLRLLLKEAPWMVLLTFVAVTLLMWLNFRTPRWTMLALLPLVVGVLWMLLVMELLGMKLNFYNMVVLPAVLGIGNDAGAHLVHRYRERGPGSILQVLRSTGEHVTMASLTTMMGFAGLLLSFHPGLRSIGELAVVGIGTTLLAALVFLPALIQWLEDREKRPAPEPEAAPTTSLSK</sequence>
<dbReference type="Gene3D" id="1.20.1640.10">
    <property type="entry name" value="Multidrug efflux transporter AcrB transmembrane domain"/>
    <property type="match status" value="2"/>
</dbReference>
<evidence type="ECO:0000313" key="8">
    <source>
        <dbReference type="EMBL" id="ACY49609.1"/>
    </source>
</evidence>
<feature type="transmembrane region" description="Helical" evidence="6">
    <location>
        <begin position="332"/>
        <end position="354"/>
    </location>
</feature>
<evidence type="ECO:0000256" key="2">
    <source>
        <dbReference type="ARBA" id="ARBA00022475"/>
    </source>
</evidence>
<evidence type="ECO:0000256" key="5">
    <source>
        <dbReference type="ARBA" id="ARBA00023136"/>
    </source>
</evidence>
<dbReference type="eggNOG" id="COG1033">
    <property type="taxonomic scope" value="Bacteria"/>
</dbReference>
<name>D0MGP6_RHOM4</name>
<reference evidence="8 9" key="1">
    <citation type="journal article" date="2009" name="Stand. Genomic Sci.">
        <title>Complete genome sequence of Rhodothermus marinus type strain (R-10).</title>
        <authorList>
            <person name="Nolan M."/>
            <person name="Tindall B.J."/>
            <person name="Pomrenke H."/>
            <person name="Lapidus A."/>
            <person name="Copeland A."/>
            <person name="Glavina Del Rio T."/>
            <person name="Lucas S."/>
            <person name="Chen F."/>
            <person name="Tice H."/>
            <person name="Cheng J.F."/>
            <person name="Saunders E."/>
            <person name="Han C."/>
            <person name="Bruce D."/>
            <person name="Goodwin L."/>
            <person name="Chain P."/>
            <person name="Pitluck S."/>
            <person name="Ovchinikova G."/>
            <person name="Pati A."/>
            <person name="Ivanova N."/>
            <person name="Mavromatis K."/>
            <person name="Chen A."/>
            <person name="Palaniappan K."/>
            <person name="Land M."/>
            <person name="Hauser L."/>
            <person name="Chang Y.J."/>
            <person name="Jeffries C.D."/>
            <person name="Brettin T."/>
            <person name="Goker M."/>
            <person name="Bristow J."/>
            <person name="Eisen J.A."/>
            <person name="Markowitz V."/>
            <person name="Hugenholtz P."/>
            <person name="Kyrpides N.C."/>
            <person name="Klenk H.P."/>
            <person name="Detter J.C."/>
        </authorList>
    </citation>
    <scope>NUCLEOTIDE SEQUENCE [LARGE SCALE GENOMIC DNA]</scope>
    <source>
        <strain evidence="9">ATCC 43812 / DSM 4252 / R-10</strain>
    </source>
</reference>
<feature type="transmembrane region" description="Helical" evidence="6">
    <location>
        <begin position="298"/>
        <end position="320"/>
    </location>
</feature>
<feature type="transmembrane region" description="Helical" evidence="6">
    <location>
        <begin position="704"/>
        <end position="724"/>
    </location>
</feature>
<organism evidence="8 9">
    <name type="scientific">Rhodothermus marinus (strain ATCC 43812 / DSM 4252 / R-10)</name>
    <name type="common">Rhodothermus obamensis</name>
    <dbReference type="NCBI Taxonomy" id="518766"/>
    <lineage>
        <taxon>Bacteria</taxon>
        <taxon>Pseudomonadati</taxon>
        <taxon>Rhodothermota</taxon>
        <taxon>Rhodothermia</taxon>
        <taxon>Rhodothermales</taxon>
        <taxon>Rhodothermaceae</taxon>
        <taxon>Rhodothermus</taxon>
    </lineage>
</organism>